<organism evidence="2 3">
    <name type="scientific">Moniliophthora roreri</name>
    <name type="common">Frosty pod rot fungus</name>
    <name type="synonym">Monilia roreri</name>
    <dbReference type="NCBI Taxonomy" id="221103"/>
    <lineage>
        <taxon>Eukaryota</taxon>
        <taxon>Fungi</taxon>
        <taxon>Dikarya</taxon>
        <taxon>Basidiomycota</taxon>
        <taxon>Agaricomycotina</taxon>
        <taxon>Agaricomycetes</taxon>
        <taxon>Agaricomycetidae</taxon>
        <taxon>Agaricales</taxon>
        <taxon>Marasmiineae</taxon>
        <taxon>Marasmiaceae</taxon>
        <taxon>Moniliophthora</taxon>
    </lineage>
</organism>
<accession>A0A0W0GFD6</accession>
<protein>
    <submittedName>
        <fullName evidence="2">Uncharacterized protein</fullName>
    </submittedName>
</protein>
<feature type="region of interest" description="Disordered" evidence="1">
    <location>
        <begin position="42"/>
        <end position="132"/>
    </location>
</feature>
<evidence type="ECO:0000313" key="3">
    <source>
        <dbReference type="Proteomes" id="UP000054988"/>
    </source>
</evidence>
<dbReference type="EMBL" id="LATX01000082">
    <property type="protein sequence ID" value="KTB47237.1"/>
    <property type="molecule type" value="Genomic_DNA"/>
</dbReference>
<reference evidence="2 3" key="1">
    <citation type="submission" date="2015-12" db="EMBL/GenBank/DDBJ databases">
        <title>Draft genome sequence of Moniliophthora roreri, the causal agent of frosty pod rot of cacao.</title>
        <authorList>
            <person name="Aime M.C."/>
            <person name="Diaz-Valderrama J.R."/>
            <person name="Kijpornyongpan T."/>
            <person name="Phillips-Mora W."/>
        </authorList>
    </citation>
    <scope>NUCLEOTIDE SEQUENCE [LARGE SCALE GENOMIC DNA]</scope>
    <source>
        <strain evidence="2 3">MCA 2952</strain>
    </source>
</reference>
<evidence type="ECO:0000256" key="1">
    <source>
        <dbReference type="SAM" id="MobiDB-lite"/>
    </source>
</evidence>
<name>A0A0W0GFD6_MONRR</name>
<comment type="caution">
    <text evidence="2">The sequence shown here is derived from an EMBL/GenBank/DDBJ whole genome shotgun (WGS) entry which is preliminary data.</text>
</comment>
<dbReference type="Proteomes" id="UP000054988">
    <property type="component" value="Unassembled WGS sequence"/>
</dbReference>
<evidence type="ECO:0000313" key="2">
    <source>
        <dbReference type="EMBL" id="KTB47237.1"/>
    </source>
</evidence>
<feature type="compositionally biased region" description="Low complexity" evidence="1">
    <location>
        <begin position="51"/>
        <end position="93"/>
    </location>
</feature>
<sequence>MAQCYRCLAQSINSSDFRQPQQNIDGLVTECVMLGFTMEKITLPGQDPNRPLATAPAQSSPSQTSSGTRTSTRPTSTAPTSTAPPSSSTGSPTPSLPPSSPSTQSTTSGTTASSPAATSQSAGSGNNSASKLNGQNTMFFALVSIMLALM</sequence>
<gene>
    <name evidence="2" type="ORF">WG66_182</name>
</gene>
<feature type="compositionally biased region" description="Low complexity" evidence="1">
    <location>
        <begin position="101"/>
        <end position="132"/>
    </location>
</feature>
<proteinExistence type="predicted"/>
<dbReference type="AlphaFoldDB" id="A0A0W0GFD6"/>